<organism evidence="3 4">
    <name type="scientific">Candidatus Collierbacteria bacterium GW2011_GWC2_44_18</name>
    <dbReference type="NCBI Taxonomy" id="1618392"/>
    <lineage>
        <taxon>Bacteria</taxon>
        <taxon>Candidatus Collieribacteriota</taxon>
    </lineage>
</organism>
<evidence type="ECO:0000256" key="1">
    <source>
        <dbReference type="SAM" id="Phobius"/>
    </source>
</evidence>
<dbReference type="PANTHER" id="PTHR34475:SF1">
    <property type="entry name" value="CYTOSKELETON PROTEIN RODZ"/>
    <property type="match status" value="1"/>
</dbReference>
<keyword evidence="1" id="KW-0472">Membrane</keyword>
<dbReference type="Proteomes" id="UP000034172">
    <property type="component" value="Unassembled WGS sequence"/>
</dbReference>
<dbReference type="Gene3D" id="2.60.40.10">
    <property type="entry name" value="Immunoglobulins"/>
    <property type="match status" value="1"/>
</dbReference>
<dbReference type="AlphaFoldDB" id="A0A0G1K0T9"/>
<reference evidence="3 4" key="1">
    <citation type="journal article" date="2015" name="Nature">
        <title>rRNA introns, odd ribosomes, and small enigmatic genomes across a large radiation of phyla.</title>
        <authorList>
            <person name="Brown C.T."/>
            <person name="Hug L.A."/>
            <person name="Thomas B.C."/>
            <person name="Sharon I."/>
            <person name="Castelle C.J."/>
            <person name="Singh A."/>
            <person name="Wilkins M.J."/>
            <person name="Williams K.H."/>
            <person name="Banfield J.F."/>
        </authorList>
    </citation>
    <scope>NUCLEOTIDE SEQUENCE [LARGE SCALE GENOMIC DNA]</scope>
</reference>
<feature type="domain" description="HTH cro/C1-type" evidence="2">
    <location>
        <begin position="8"/>
        <end position="68"/>
    </location>
</feature>
<dbReference type="Gene3D" id="1.10.260.40">
    <property type="entry name" value="lambda repressor-like DNA-binding domains"/>
    <property type="match status" value="1"/>
</dbReference>
<dbReference type="EMBL" id="LCIE01000002">
    <property type="protein sequence ID" value="KKT49757.1"/>
    <property type="molecule type" value="Genomic_DNA"/>
</dbReference>
<dbReference type="InterPro" id="IPR010982">
    <property type="entry name" value="Lambda_DNA-bd_dom_sf"/>
</dbReference>
<dbReference type="CDD" id="cd00093">
    <property type="entry name" value="HTH_XRE"/>
    <property type="match status" value="1"/>
</dbReference>
<dbReference type="PROSITE" id="PS50943">
    <property type="entry name" value="HTH_CROC1"/>
    <property type="match status" value="1"/>
</dbReference>
<dbReference type="STRING" id="1618392.UW41_C0002G0033"/>
<evidence type="ECO:0000259" key="2">
    <source>
        <dbReference type="PROSITE" id="PS50943"/>
    </source>
</evidence>
<name>A0A0G1K0T9_9BACT</name>
<dbReference type="InterPro" id="IPR001387">
    <property type="entry name" value="Cro/C1-type_HTH"/>
</dbReference>
<accession>A0A0G1K0T9</accession>
<feature type="transmembrane region" description="Helical" evidence="1">
    <location>
        <begin position="100"/>
        <end position="122"/>
    </location>
</feature>
<evidence type="ECO:0000313" key="4">
    <source>
        <dbReference type="Proteomes" id="UP000034172"/>
    </source>
</evidence>
<proteinExistence type="predicted"/>
<comment type="caution">
    <text evidence="3">The sequence shown here is derived from an EMBL/GenBank/DDBJ whole genome shotgun (WGS) entry which is preliminary data.</text>
</comment>
<dbReference type="PANTHER" id="PTHR34475">
    <property type="match status" value="1"/>
</dbReference>
<dbReference type="InterPro" id="IPR013783">
    <property type="entry name" value="Ig-like_fold"/>
</dbReference>
<keyword evidence="1" id="KW-1133">Transmembrane helix</keyword>
<dbReference type="GO" id="GO:0003677">
    <property type="term" value="F:DNA binding"/>
    <property type="evidence" value="ECO:0007669"/>
    <property type="project" value="InterPro"/>
</dbReference>
<protein>
    <submittedName>
        <fullName evidence="3">XRE family transcriptional regulator</fullName>
    </submittedName>
</protein>
<dbReference type="Pfam" id="PF13413">
    <property type="entry name" value="HTH_25"/>
    <property type="match status" value="1"/>
</dbReference>
<gene>
    <name evidence="3" type="ORF">UW41_C0002G0033</name>
</gene>
<keyword evidence="1" id="KW-0812">Transmembrane</keyword>
<dbReference type="SMART" id="SM00530">
    <property type="entry name" value="HTH_XRE"/>
    <property type="match status" value="1"/>
</dbReference>
<dbReference type="InterPro" id="IPR050400">
    <property type="entry name" value="Bact_Cytoskel_RodZ"/>
</dbReference>
<sequence>MKTVGQIIRAGRQKRNLSVEQLSHLTKIDSKYITALESDQYTSLPSETFTKGFIRNLSQRLSLDADELVAIFRRDFRQPDRTHTVKFHRRSYLPKVSSQLLPFIIGGLVFVVYLIFQFRVILTPPKLEIYRPFSAAVLVSPVEIEGDTAIDASVIVNEDTQVKPDASGHFVTKINLPVGEVVLEIKSVNRFGRTTFKKLPVTIISK</sequence>
<dbReference type="SUPFAM" id="SSF47413">
    <property type="entry name" value="lambda repressor-like DNA-binding domains"/>
    <property type="match status" value="1"/>
</dbReference>
<evidence type="ECO:0000313" key="3">
    <source>
        <dbReference type="EMBL" id="KKT49757.1"/>
    </source>
</evidence>